<protein>
    <submittedName>
        <fullName evidence="1">Uncharacterized protein</fullName>
    </submittedName>
</protein>
<name>A0ABQ8K8B8_9APHY</name>
<accession>A0ABQ8K8B8</accession>
<proteinExistence type="predicted"/>
<evidence type="ECO:0000313" key="1">
    <source>
        <dbReference type="EMBL" id="KAH9833542.1"/>
    </source>
</evidence>
<feature type="non-terminal residue" evidence="1">
    <location>
        <position position="194"/>
    </location>
</feature>
<sequence>MLGVAKKHGVSLEAIKLSRTLKRSLPVWYHLGAEAKLRRLNNTSLSDCLRRTHGIKTVADALDFTMHTAIVDGLAPPETACTCTDCTEARSKGCKNPEKCRLACNTILNQIKPKWDPLLTTHNDGLTLTARRKEENHTAETTAGALMIFNPSVTSSDSVSATFRAFVSATAHDAPPAIRRRAGIIVTDEATTAY</sequence>
<comment type="caution">
    <text evidence="1">The sequence shown here is derived from an EMBL/GenBank/DDBJ whole genome shotgun (WGS) entry which is preliminary data.</text>
</comment>
<dbReference type="GeneID" id="72001596"/>
<dbReference type="EMBL" id="JADCUA010000018">
    <property type="protein sequence ID" value="KAH9833542.1"/>
    <property type="molecule type" value="Genomic_DNA"/>
</dbReference>
<keyword evidence="2" id="KW-1185">Reference proteome</keyword>
<dbReference type="Proteomes" id="UP000814176">
    <property type="component" value="Unassembled WGS sequence"/>
</dbReference>
<gene>
    <name evidence="1" type="ORF">C8Q71DRAFT_712593</name>
</gene>
<evidence type="ECO:0000313" key="2">
    <source>
        <dbReference type="Proteomes" id="UP000814176"/>
    </source>
</evidence>
<organism evidence="1 2">
    <name type="scientific">Rhodofomes roseus</name>
    <dbReference type="NCBI Taxonomy" id="34475"/>
    <lineage>
        <taxon>Eukaryota</taxon>
        <taxon>Fungi</taxon>
        <taxon>Dikarya</taxon>
        <taxon>Basidiomycota</taxon>
        <taxon>Agaricomycotina</taxon>
        <taxon>Agaricomycetes</taxon>
        <taxon>Polyporales</taxon>
        <taxon>Rhodofomes</taxon>
    </lineage>
</organism>
<dbReference type="RefSeq" id="XP_047776282.1">
    <property type="nucleotide sequence ID" value="XM_047920864.1"/>
</dbReference>
<reference evidence="1 2" key="1">
    <citation type="journal article" date="2021" name="Environ. Microbiol.">
        <title>Gene family expansions and transcriptome signatures uncover fungal adaptations to wood decay.</title>
        <authorList>
            <person name="Hage H."/>
            <person name="Miyauchi S."/>
            <person name="Viragh M."/>
            <person name="Drula E."/>
            <person name="Min B."/>
            <person name="Chaduli D."/>
            <person name="Navarro D."/>
            <person name="Favel A."/>
            <person name="Norest M."/>
            <person name="Lesage-Meessen L."/>
            <person name="Balint B."/>
            <person name="Merenyi Z."/>
            <person name="de Eugenio L."/>
            <person name="Morin E."/>
            <person name="Martinez A.T."/>
            <person name="Baldrian P."/>
            <person name="Stursova M."/>
            <person name="Martinez M.J."/>
            <person name="Novotny C."/>
            <person name="Magnuson J.K."/>
            <person name="Spatafora J.W."/>
            <person name="Maurice S."/>
            <person name="Pangilinan J."/>
            <person name="Andreopoulos W."/>
            <person name="LaButti K."/>
            <person name="Hundley H."/>
            <person name="Na H."/>
            <person name="Kuo A."/>
            <person name="Barry K."/>
            <person name="Lipzen A."/>
            <person name="Henrissat B."/>
            <person name="Riley R."/>
            <person name="Ahrendt S."/>
            <person name="Nagy L.G."/>
            <person name="Grigoriev I.V."/>
            <person name="Martin F."/>
            <person name="Rosso M.N."/>
        </authorList>
    </citation>
    <scope>NUCLEOTIDE SEQUENCE [LARGE SCALE GENOMIC DNA]</scope>
    <source>
        <strain evidence="1 2">CIRM-BRFM 1785</strain>
    </source>
</reference>